<evidence type="ECO:0000256" key="1">
    <source>
        <dbReference type="SAM" id="Coils"/>
    </source>
</evidence>
<sequence length="545" mass="56630">MFAGGFKYRNISDRLRNVETTSSTASNSSNQSPESSRGSAASTKEQGGLGVRSRKQSDVDLDSLRAAALSTKRMLKQLESQQEADATKKSADEVASSSPDAAACEGAKASQEAASMEETPPDIEALRAEILRSMMKKKKATTSAPAATAMATKSSAPSNNAANVTPEITGAASAATIDSVIQSEVNGQKAKKMTPETASAGSTESAAAEQEKVADYEKFAEKDSAAASASSPSSSRPVTPAAPINTAHADAISTPKFRPLTASSQSIVIRLSPEDYMKSSKASDVSGSGSSEGVNAANGAALTIQSAIEEMRKQIAEKEKLRRASRPEVAVVPSIGSQEASAVPLVLTNGAVTNGADEVPTSDSTQPPVSSEQQQQKAPTSTMKNAATRSSLQAKIDEMKKRIAAKEREKKNHSANSNINYSNSASATTPSSSASSSSSSSSSSPRGRLKNGEAIHLDGNVTKESKAPSAPPSASTKPNSASSAEEPVPAIAKDKLTLEEYRKTYEKYAADYEAATRQVATLDDTIAKLRDQIAAMEPPASTVLS</sequence>
<evidence type="ECO:0000313" key="4">
    <source>
        <dbReference type="Proteomes" id="UP000019132"/>
    </source>
</evidence>
<protein>
    <submittedName>
        <fullName evidence="3">Uncharacterized protein</fullName>
    </submittedName>
</protein>
<dbReference type="eggNOG" id="ENOG502ST6S">
    <property type="taxonomic scope" value="Eukaryota"/>
</dbReference>
<reference evidence="4" key="2">
    <citation type="submission" date="2010-04" db="EMBL/GenBank/DDBJ databases">
        <authorList>
            <person name="Buell R."/>
            <person name="Hamilton J."/>
            <person name="Hostetler J."/>
        </authorList>
    </citation>
    <scope>NUCLEOTIDE SEQUENCE [LARGE SCALE GENOMIC DNA]</scope>
    <source>
        <strain evidence="4">DAOM:BR144</strain>
    </source>
</reference>
<feature type="region of interest" description="Disordered" evidence="2">
    <location>
        <begin position="74"/>
        <end position="164"/>
    </location>
</feature>
<proteinExistence type="predicted"/>
<accession>K3X851</accession>
<feature type="compositionally biased region" description="Basic and acidic residues" evidence="2">
    <location>
        <begin position="209"/>
        <end position="224"/>
    </location>
</feature>
<feature type="region of interest" description="Disordered" evidence="2">
    <location>
        <begin position="1"/>
        <end position="62"/>
    </location>
</feature>
<dbReference type="HOGENOM" id="CLU_500128_0_0_1"/>
<dbReference type="VEuPathDB" id="FungiDB:PYU1_G013371"/>
<evidence type="ECO:0000313" key="3">
    <source>
        <dbReference type="EnsemblProtists" id="PYU1_T013400"/>
    </source>
</evidence>
<dbReference type="Proteomes" id="UP000019132">
    <property type="component" value="Unassembled WGS sequence"/>
</dbReference>
<dbReference type="EnsemblProtists" id="PYU1_T013400">
    <property type="protein sequence ID" value="PYU1_T013400"/>
    <property type="gene ID" value="PYU1_G013371"/>
</dbReference>
<feature type="compositionally biased region" description="Low complexity" evidence="2">
    <location>
        <begin position="472"/>
        <end position="484"/>
    </location>
</feature>
<reference evidence="4" key="1">
    <citation type="journal article" date="2010" name="Genome Biol.">
        <title>Genome sequence of the necrotrophic plant pathogen Pythium ultimum reveals original pathogenicity mechanisms and effector repertoire.</title>
        <authorList>
            <person name="Levesque C.A."/>
            <person name="Brouwer H."/>
            <person name="Cano L."/>
            <person name="Hamilton J.P."/>
            <person name="Holt C."/>
            <person name="Huitema E."/>
            <person name="Raffaele S."/>
            <person name="Robideau G.P."/>
            <person name="Thines M."/>
            <person name="Win J."/>
            <person name="Zerillo M.M."/>
            <person name="Beakes G.W."/>
            <person name="Boore J.L."/>
            <person name="Busam D."/>
            <person name="Dumas B."/>
            <person name="Ferriera S."/>
            <person name="Fuerstenberg S.I."/>
            <person name="Gachon C.M."/>
            <person name="Gaulin E."/>
            <person name="Govers F."/>
            <person name="Grenville-Briggs L."/>
            <person name="Horner N."/>
            <person name="Hostetler J."/>
            <person name="Jiang R.H."/>
            <person name="Johnson J."/>
            <person name="Krajaejun T."/>
            <person name="Lin H."/>
            <person name="Meijer H.J."/>
            <person name="Moore B."/>
            <person name="Morris P."/>
            <person name="Phuntmart V."/>
            <person name="Puiu D."/>
            <person name="Shetty J."/>
            <person name="Stajich J.E."/>
            <person name="Tripathy S."/>
            <person name="Wawra S."/>
            <person name="van West P."/>
            <person name="Whitty B.R."/>
            <person name="Coutinho P.M."/>
            <person name="Henrissat B."/>
            <person name="Martin F."/>
            <person name="Thomas P.D."/>
            <person name="Tyler B.M."/>
            <person name="De Vries R.P."/>
            <person name="Kamoun S."/>
            <person name="Yandell M."/>
            <person name="Tisserat N."/>
            <person name="Buell C.R."/>
        </authorList>
    </citation>
    <scope>NUCLEOTIDE SEQUENCE</scope>
    <source>
        <strain evidence="4">DAOM:BR144</strain>
    </source>
</reference>
<feature type="compositionally biased region" description="Low complexity" evidence="2">
    <location>
        <begin position="279"/>
        <end position="297"/>
    </location>
</feature>
<feature type="compositionally biased region" description="Basic and acidic residues" evidence="2">
    <location>
        <begin position="395"/>
        <end position="412"/>
    </location>
</feature>
<feature type="coiled-coil region" evidence="1">
    <location>
        <begin position="498"/>
        <end position="532"/>
    </location>
</feature>
<dbReference type="STRING" id="431595.K3X851"/>
<keyword evidence="4" id="KW-1185">Reference proteome</keyword>
<name>K3X851_GLOUD</name>
<feature type="compositionally biased region" description="Low complexity" evidence="2">
    <location>
        <begin position="225"/>
        <end position="243"/>
    </location>
</feature>
<feature type="region of interest" description="Disordered" evidence="2">
    <location>
        <begin position="185"/>
        <end position="257"/>
    </location>
</feature>
<feature type="compositionally biased region" description="Low complexity" evidence="2">
    <location>
        <begin position="414"/>
        <end position="445"/>
    </location>
</feature>
<evidence type="ECO:0000256" key="2">
    <source>
        <dbReference type="SAM" id="MobiDB-lite"/>
    </source>
</evidence>
<feature type="region of interest" description="Disordered" evidence="2">
    <location>
        <begin position="353"/>
        <end position="494"/>
    </location>
</feature>
<feature type="compositionally biased region" description="Basic and acidic residues" evidence="2">
    <location>
        <begin position="450"/>
        <end position="466"/>
    </location>
</feature>
<reference evidence="3" key="3">
    <citation type="submission" date="2015-02" db="UniProtKB">
        <authorList>
            <consortium name="EnsemblProtists"/>
        </authorList>
    </citation>
    <scope>IDENTIFICATION</scope>
    <source>
        <strain evidence="3">DAOM BR144</strain>
    </source>
</reference>
<feature type="compositionally biased region" description="Low complexity" evidence="2">
    <location>
        <begin position="22"/>
        <end position="39"/>
    </location>
</feature>
<feature type="compositionally biased region" description="Polar residues" evidence="2">
    <location>
        <begin position="361"/>
        <end position="393"/>
    </location>
</feature>
<dbReference type="AlphaFoldDB" id="K3X851"/>
<dbReference type="EMBL" id="GL376609">
    <property type="status" value="NOT_ANNOTATED_CDS"/>
    <property type="molecule type" value="Genomic_DNA"/>
</dbReference>
<feature type="region of interest" description="Disordered" evidence="2">
    <location>
        <begin position="272"/>
        <end position="297"/>
    </location>
</feature>
<keyword evidence="1" id="KW-0175">Coiled coil</keyword>
<dbReference type="InParanoid" id="K3X851"/>
<feature type="compositionally biased region" description="Low complexity" evidence="2">
    <location>
        <begin position="195"/>
        <end position="208"/>
    </location>
</feature>
<organism evidence="3 4">
    <name type="scientific">Globisporangium ultimum (strain ATCC 200006 / CBS 805.95 / DAOM BR144)</name>
    <name type="common">Pythium ultimum</name>
    <dbReference type="NCBI Taxonomy" id="431595"/>
    <lineage>
        <taxon>Eukaryota</taxon>
        <taxon>Sar</taxon>
        <taxon>Stramenopiles</taxon>
        <taxon>Oomycota</taxon>
        <taxon>Peronosporomycetes</taxon>
        <taxon>Pythiales</taxon>
        <taxon>Pythiaceae</taxon>
        <taxon>Globisporangium</taxon>
    </lineage>
</organism>
<feature type="compositionally biased region" description="Low complexity" evidence="2">
    <location>
        <begin position="141"/>
        <end position="158"/>
    </location>
</feature>